<sequence length="177" mass="20101">MNLDRQITTTDILSYFPIQPPFRFINTIDEVNAQQIIGSYTFSEDEYFFKGHFPNNPIVPGSILQESAAQIGLVAFGMYLLGNRIDSLFDIDNTQLPNELAIVPGIVIENYVIRFYLTSSELKFKKIVQPSDTIHVHAEKIFFRLNKLKCGIEIKNEADQIICKGIMSGMVHVSILK</sequence>
<name>A0A5P2G7M2_9BACT</name>
<evidence type="ECO:0000313" key="3">
    <source>
        <dbReference type="Proteomes" id="UP000292424"/>
    </source>
</evidence>
<reference evidence="2 3" key="1">
    <citation type="submission" date="2019-09" db="EMBL/GenBank/DDBJ databases">
        <title>Complete genome sequence of Arachidicoccus sp. B3-10 isolated from apple orchard soil.</title>
        <authorList>
            <person name="Kim H.S."/>
            <person name="Han K.-I."/>
            <person name="Suh M.K."/>
            <person name="Lee K.C."/>
            <person name="Eom M.K."/>
            <person name="Kim J.-S."/>
            <person name="Kang S.W."/>
            <person name="Sin Y."/>
            <person name="Lee J.-S."/>
        </authorList>
    </citation>
    <scope>NUCLEOTIDE SEQUENCE [LARGE SCALE GENOMIC DNA]</scope>
    <source>
        <strain evidence="2 3">B3-10</strain>
    </source>
</reference>
<dbReference type="Gene3D" id="3.10.129.10">
    <property type="entry name" value="Hotdog Thioesterase"/>
    <property type="match status" value="1"/>
</dbReference>
<proteinExistence type="predicted"/>
<organism evidence="2 3">
    <name type="scientific">Rhizosphaericola mali</name>
    <dbReference type="NCBI Taxonomy" id="2545455"/>
    <lineage>
        <taxon>Bacteria</taxon>
        <taxon>Pseudomonadati</taxon>
        <taxon>Bacteroidota</taxon>
        <taxon>Chitinophagia</taxon>
        <taxon>Chitinophagales</taxon>
        <taxon>Chitinophagaceae</taxon>
        <taxon>Rhizosphaericola</taxon>
    </lineage>
</organism>
<evidence type="ECO:0000313" key="2">
    <source>
        <dbReference type="EMBL" id="QES90279.1"/>
    </source>
</evidence>
<gene>
    <name evidence="2" type="ORF">E0W69_017015</name>
</gene>
<keyword evidence="1" id="KW-0456">Lyase</keyword>
<protein>
    <submittedName>
        <fullName evidence="2">Hydroxymyristoyl-ACP dehydratase</fullName>
    </submittedName>
</protein>
<dbReference type="PANTHER" id="PTHR30272:SF1">
    <property type="entry name" value="3-HYDROXYACYL-[ACYL-CARRIER-PROTEIN] DEHYDRATASE"/>
    <property type="match status" value="1"/>
</dbReference>
<dbReference type="AlphaFoldDB" id="A0A5P2G7M2"/>
<dbReference type="RefSeq" id="WP_131331253.1">
    <property type="nucleotide sequence ID" value="NZ_CP044016.1"/>
</dbReference>
<dbReference type="SUPFAM" id="SSF54637">
    <property type="entry name" value="Thioesterase/thiol ester dehydrase-isomerase"/>
    <property type="match status" value="1"/>
</dbReference>
<accession>A0A5P2G7M2</accession>
<dbReference type="EMBL" id="CP044016">
    <property type="protein sequence ID" value="QES90279.1"/>
    <property type="molecule type" value="Genomic_DNA"/>
</dbReference>
<dbReference type="KEGG" id="arac:E0W69_017015"/>
<evidence type="ECO:0000256" key="1">
    <source>
        <dbReference type="ARBA" id="ARBA00023239"/>
    </source>
</evidence>
<dbReference type="InterPro" id="IPR029069">
    <property type="entry name" value="HotDog_dom_sf"/>
</dbReference>
<dbReference type="Proteomes" id="UP000292424">
    <property type="component" value="Chromosome"/>
</dbReference>
<dbReference type="PANTHER" id="PTHR30272">
    <property type="entry name" value="3-HYDROXYACYL-[ACYL-CARRIER-PROTEIN] DEHYDRATASE"/>
    <property type="match status" value="1"/>
</dbReference>
<keyword evidence="3" id="KW-1185">Reference proteome</keyword>
<dbReference type="OrthoDB" id="9772788at2"/>
<dbReference type="Pfam" id="PF07977">
    <property type="entry name" value="FabA"/>
    <property type="match status" value="1"/>
</dbReference>
<dbReference type="GO" id="GO:0016829">
    <property type="term" value="F:lyase activity"/>
    <property type="evidence" value="ECO:0007669"/>
    <property type="project" value="UniProtKB-KW"/>
</dbReference>
<dbReference type="InterPro" id="IPR013114">
    <property type="entry name" value="FabA_FabZ"/>
</dbReference>